<keyword evidence="2" id="KW-1185">Reference proteome</keyword>
<sequence length="213" mass="23525">MSRTPRDVPRRLYTLLNMGPLQADLPLVPPFIVFATSSASIVIETNIGPVPICSARTGAKVVIAEGGKHQYILMIGTAECEDPLYSLEIEAVALQSTFDMDRLSVKIFYMLPVVKTKVSLQLPRILNFDIKFDSPLIFLSFRYHVSSRIVPRCLHSVGGEGGKLLDFFRGCGGIEHPSYMSPSPSKILIFIAGFALASITMLLLFRLGRSVYD</sequence>
<name>A0ACB7J165_PLECO</name>
<gene>
    <name evidence="1" type="ORF">CCMSSC00406_0004801</name>
</gene>
<dbReference type="Proteomes" id="UP000824881">
    <property type="component" value="Unassembled WGS sequence"/>
</dbReference>
<protein>
    <submittedName>
        <fullName evidence="1">Uncharacterized protein</fullName>
    </submittedName>
</protein>
<reference evidence="1 2" key="1">
    <citation type="journal article" date="2021" name="Appl. Environ. Microbiol.">
        <title>Genetic linkage and physical mapping for an oyster mushroom Pleurotus cornucopiae and QTL analysis for the trait cap color.</title>
        <authorList>
            <person name="Zhang Y."/>
            <person name="Gao W."/>
            <person name="Sonnenberg A."/>
            <person name="Chen Q."/>
            <person name="Zhang J."/>
            <person name="Huang C."/>
        </authorList>
    </citation>
    <scope>NUCLEOTIDE SEQUENCE [LARGE SCALE GENOMIC DNA]</scope>
    <source>
        <strain evidence="1">CCMSSC00406</strain>
    </source>
</reference>
<comment type="caution">
    <text evidence="1">The sequence shown here is derived from an EMBL/GenBank/DDBJ whole genome shotgun (WGS) entry which is preliminary data.</text>
</comment>
<evidence type="ECO:0000313" key="2">
    <source>
        <dbReference type="Proteomes" id="UP000824881"/>
    </source>
</evidence>
<accession>A0ACB7J165</accession>
<proteinExistence type="predicted"/>
<organism evidence="1 2">
    <name type="scientific">Pleurotus cornucopiae</name>
    <name type="common">Cornucopia mushroom</name>
    <dbReference type="NCBI Taxonomy" id="5321"/>
    <lineage>
        <taxon>Eukaryota</taxon>
        <taxon>Fungi</taxon>
        <taxon>Dikarya</taxon>
        <taxon>Basidiomycota</taxon>
        <taxon>Agaricomycotina</taxon>
        <taxon>Agaricomycetes</taxon>
        <taxon>Agaricomycetidae</taxon>
        <taxon>Agaricales</taxon>
        <taxon>Pleurotineae</taxon>
        <taxon>Pleurotaceae</taxon>
        <taxon>Pleurotus</taxon>
    </lineage>
</organism>
<evidence type="ECO:0000313" key="1">
    <source>
        <dbReference type="EMBL" id="KAG9224302.1"/>
    </source>
</evidence>
<dbReference type="EMBL" id="WQMT02000004">
    <property type="protein sequence ID" value="KAG9224302.1"/>
    <property type="molecule type" value="Genomic_DNA"/>
</dbReference>